<dbReference type="EMBL" id="CM042042">
    <property type="protein sequence ID" value="KAI3703297.1"/>
    <property type="molecule type" value="Genomic_DNA"/>
</dbReference>
<reference evidence="2" key="1">
    <citation type="journal article" date="2022" name="Mol. Ecol. Resour.">
        <title>The genomes of chicory, endive, great burdock and yacon provide insights into Asteraceae palaeo-polyploidization history and plant inulin production.</title>
        <authorList>
            <person name="Fan W."/>
            <person name="Wang S."/>
            <person name="Wang H."/>
            <person name="Wang A."/>
            <person name="Jiang F."/>
            <person name="Liu H."/>
            <person name="Zhao H."/>
            <person name="Xu D."/>
            <person name="Zhang Y."/>
        </authorList>
    </citation>
    <scope>NUCLEOTIDE SEQUENCE [LARGE SCALE GENOMIC DNA]</scope>
    <source>
        <strain evidence="2">cv. Yunnan</strain>
    </source>
</reference>
<organism evidence="1 2">
    <name type="scientific">Smallanthus sonchifolius</name>
    <dbReference type="NCBI Taxonomy" id="185202"/>
    <lineage>
        <taxon>Eukaryota</taxon>
        <taxon>Viridiplantae</taxon>
        <taxon>Streptophyta</taxon>
        <taxon>Embryophyta</taxon>
        <taxon>Tracheophyta</taxon>
        <taxon>Spermatophyta</taxon>
        <taxon>Magnoliopsida</taxon>
        <taxon>eudicotyledons</taxon>
        <taxon>Gunneridae</taxon>
        <taxon>Pentapetalae</taxon>
        <taxon>asterids</taxon>
        <taxon>campanulids</taxon>
        <taxon>Asterales</taxon>
        <taxon>Asteraceae</taxon>
        <taxon>Asteroideae</taxon>
        <taxon>Heliantheae alliance</taxon>
        <taxon>Millerieae</taxon>
        <taxon>Smallanthus</taxon>
    </lineage>
</organism>
<evidence type="ECO:0000313" key="1">
    <source>
        <dbReference type="EMBL" id="KAI3703297.1"/>
    </source>
</evidence>
<accession>A0ACB8ZZB5</accession>
<keyword evidence="2" id="KW-1185">Reference proteome</keyword>
<proteinExistence type="predicted"/>
<gene>
    <name evidence="1" type="ORF">L1987_73255</name>
</gene>
<dbReference type="Proteomes" id="UP001056120">
    <property type="component" value="Linkage Group LG25"/>
</dbReference>
<reference evidence="1 2" key="2">
    <citation type="journal article" date="2022" name="Mol. Ecol. Resour.">
        <title>The genomes of chicory, endive, great burdock and yacon provide insights into Asteraceae paleo-polyploidization history and plant inulin production.</title>
        <authorList>
            <person name="Fan W."/>
            <person name="Wang S."/>
            <person name="Wang H."/>
            <person name="Wang A."/>
            <person name="Jiang F."/>
            <person name="Liu H."/>
            <person name="Zhao H."/>
            <person name="Xu D."/>
            <person name="Zhang Y."/>
        </authorList>
    </citation>
    <scope>NUCLEOTIDE SEQUENCE [LARGE SCALE GENOMIC DNA]</scope>
    <source>
        <strain evidence="2">cv. Yunnan</strain>
        <tissue evidence="1">Leaves</tissue>
    </source>
</reference>
<name>A0ACB8ZZB5_9ASTR</name>
<evidence type="ECO:0000313" key="2">
    <source>
        <dbReference type="Proteomes" id="UP001056120"/>
    </source>
</evidence>
<sequence length="203" mass="22931">MKRNREHISPISSPRSPQFLSPSPPLYTILESERELQAASMAFLSFIGRVLFVSVFVFSAWQEFNDFGVDGGSAAKAFTPKFNVLSKHFTTHTGFQVPEFEIKFLVAGAIALKALGSFLFVFGSTIGATLLILHQLIATPILYDFYNYDIEKKEFLQLFIKFTQCTYCWLGFVEFGVVGGTSVLRWDEEFHPEKINSKKGCEN</sequence>
<protein>
    <submittedName>
        <fullName evidence="1">Uncharacterized protein</fullName>
    </submittedName>
</protein>
<comment type="caution">
    <text evidence="1">The sequence shown here is derived from an EMBL/GenBank/DDBJ whole genome shotgun (WGS) entry which is preliminary data.</text>
</comment>